<evidence type="ECO:0000256" key="2">
    <source>
        <dbReference type="SAM" id="Phobius"/>
    </source>
</evidence>
<protein>
    <submittedName>
        <fullName evidence="3">Peptidase</fullName>
    </submittedName>
</protein>
<feature type="transmembrane region" description="Helical" evidence="2">
    <location>
        <begin position="81"/>
        <end position="102"/>
    </location>
</feature>
<proteinExistence type="predicted"/>
<dbReference type="AlphaFoldDB" id="A0A3L6ZXS7"/>
<dbReference type="Pfam" id="PF09534">
    <property type="entry name" value="Trp_oprn_chp"/>
    <property type="match status" value="1"/>
</dbReference>
<gene>
    <name evidence="3" type="ORF">D9V29_05070</name>
</gene>
<feature type="compositionally biased region" description="Basic and acidic residues" evidence="1">
    <location>
        <begin position="191"/>
        <end position="200"/>
    </location>
</feature>
<dbReference type="InterPro" id="IPR019051">
    <property type="entry name" value="Trp_biosyn_TM_oprn/chp"/>
</dbReference>
<keyword evidence="2" id="KW-0812">Transmembrane</keyword>
<keyword evidence="2" id="KW-1133">Transmembrane helix</keyword>
<dbReference type="Proteomes" id="UP000270299">
    <property type="component" value="Unassembled WGS sequence"/>
</dbReference>
<dbReference type="RefSeq" id="WP_121672234.1">
    <property type="nucleotide sequence ID" value="NZ_BMXM01000001.1"/>
</dbReference>
<organism evidence="3 4">
    <name type="scientific">Mycetocola manganoxydans</name>
    <dbReference type="NCBI Taxonomy" id="699879"/>
    <lineage>
        <taxon>Bacteria</taxon>
        <taxon>Bacillati</taxon>
        <taxon>Actinomycetota</taxon>
        <taxon>Actinomycetes</taxon>
        <taxon>Micrococcales</taxon>
        <taxon>Microbacteriaceae</taxon>
        <taxon>Mycetocola</taxon>
    </lineage>
</organism>
<sequence length="200" mass="19925">MTSPSGASRTKYVLILASLLLSGLALIAWTQTWLTVELQPGAPTTSVAVDGTVAAPALAALALAGLALAAALAIAGVVFRILLGVLNVVLGACIVLSSVLALTAPVGASEAAVTEATGVAGSNSIADIVTSSSLTVWPVIALLAGVLLAIAGVAIVVSARSWPSSSRKYSAVRLEPADGDATPDAVDSWDDLTRGDDPTR</sequence>
<evidence type="ECO:0000256" key="1">
    <source>
        <dbReference type="SAM" id="MobiDB-lite"/>
    </source>
</evidence>
<feature type="transmembrane region" description="Helical" evidence="2">
    <location>
        <begin position="54"/>
        <end position="74"/>
    </location>
</feature>
<feature type="transmembrane region" description="Helical" evidence="2">
    <location>
        <begin position="12"/>
        <end position="34"/>
    </location>
</feature>
<evidence type="ECO:0000313" key="4">
    <source>
        <dbReference type="Proteomes" id="UP000270299"/>
    </source>
</evidence>
<name>A0A3L6ZXS7_9MICO</name>
<keyword evidence="2" id="KW-0472">Membrane</keyword>
<keyword evidence="4" id="KW-1185">Reference proteome</keyword>
<dbReference type="EMBL" id="RCUV01000005">
    <property type="protein sequence ID" value="RLP72515.1"/>
    <property type="molecule type" value="Genomic_DNA"/>
</dbReference>
<accession>A0A3L6ZXS7</accession>
<comment type="caution">
    <text evidence="3">The sequence shown here is derived from an EMBL/GenBank/DDBJ whole genome shotgun (WGS) entry which is preliminary data.</text>
</comment>
<feature type="region of interest" description="Disordered" evidence="1">
    <location>
        <begin position="176"/>
        <end position="200"/>
    </location>
</feature>
<dbReference type="OrthoDB" id="4794414at2"/>
<feature type="transmembrane region" description="Helical" evidence="2">
    <location>
        <begin position="136"/>
        <end position="159"/>
    </location>
</feature>
<evidence type="ECO:0000313" key="3">
    <source>
        <dbReference type="EMBL" id="RLP72515.1"/>
    </source>
</evidence>
<reference evidence="3 4" key="1">
    <citation type="submission" date="2018-10" db="EMBL/GenBank/DDBJ databases">
        <authorList>
            <person name="Li J."/>
        </authorList>
    </citation>
    <scope>NUCLEOTIDE SEQUENCE [LARGE SCALE GENOMIC DNA]</scope>
    <source>
        <strain evidence="3 4">CCTCC AB209002</strain>
    </source>
</reference>